<evidence type="ECO:0000313" key="3">
    <source>
        <dbReference type="Proteomes" id="UP001596504"/>
    </source>
</evidence>
<dbReference type="Proteomes" id="UP001596504">
    <property type="component" value="Unassembled WGS sequence"/>
</dbReference>
<reference evidence="3" key="1">
    <citation type="journal article" date="2019" name="Int. J. Syst. Evol. Microbiol.">
        <title>The Global Catalogue of Microorganisms (GCM) 10K type strain sequencing project: providing services to taxonomists for standard genome sequencing and annotation.</title>
        <authorList>
            <consortium name="The Broad Institute Genomics Platform"/>
            <consortium name="The Broad Institute Genome Sequencing Center for Infectious Disease"/>
            <person name="Wu L."/>
            <person name="Ma J."/>
        </authorList>
    </citation>
    <scope>NUCLEOTIDE SEQUENCE [LARGE SCALE GENOMIC DNA]</scope>
    <source>
        <strain evidence="3">WLHS5</strain>
    </source>
</reference>
<name>A0ABW2LPY6_9PSEU</name>
<evidence type="ECO:0008006" key="4">
    <source>
        <dbReference type="Google" id="ProtNLM"/>
    </source>
</evidence>
<keyword evidence="1" id="KW-0812">Transmembrane</keyword>
<evidence type="ECO:0000256" key="1">
    <source>
        <dbReference type="SAM" id="Phobius"/>
    </source>
</evidence>
<proteinExistence type="predicted"/>
<accession>A0ABW2LPY6</accession>
<keyword evidence="3" id="KW-1185">Reference proteome</keyword>
<dbReference type="EMBL" id="JBHTCJ010000012">
    <property type="protein sequence ID" value="MFC7343854.1"/>
    <property type="molecule type" value="Genomic_DNA"/>
</dbReference>
<comment type="caution">
    <text evidence="2">The sequence shown here is derived from an EMBL/GenBank/DDBJ whole genome shotgun (WGS) entry which is preliminary data.</text>
</comment>
<keyword evidence="1" id="KW-0472">Membrane</keyword>
<dbReference type="RefSeq" id="WP_380671167.1">
    <property type="nucleotide sequence ID" value="NZ_JBHTCJ010000012.1"/>
</dbReference>
<feature type="transmembrane region" description="Helical" evidence="1">
    <location>
        <begin position="21"/>
        <end position="42"/>
    </location>
</feature>
<evidence type="ECO:0000313" key="2">
    <source>
        <dbReference type="EMBL" id="MFC7343854.1"/>
    </source>
</evidence>
<sequence length="45" mass="4720">MGKDAIADLLAKLKARLIRDSRTTMTVVLVVLSVVLIGKGLGGLL</sequence>
<protein>
    <recommendedName>
        <fullName evidence="4">ABC transporter permease</fullName>
    </recommendedName>
</protein>
<organism evidence="2 3">
    <name type="scientific">Saccharopolyspora griseoalba</name>
    <dbReference type="NCBI Taxonomy" id="1431848"/>
    <lineage>
        <taxon>Bacteria</taxon>
        <taxon>Bacillati</taxon>
        <taxon>Actinomycetota</taxon>
        <taxon>Actinomycetes</taxon>
        <taxon>Pseudonocardiales</taxon>
        <taxon>Pseudonocardiaceae</taxon>
        <taxon>Saccharopolyspora</taxon>
    </lineage>
</organism>
<gene>
    <name evidence="2" type="ORF">ACFQRI_20810</name>
</gene>
<keyword evidence="1" id="KW-1133">Transmembrane helix</keyword>